<dbReference type="Proteomes" id="UP000182135">
    <property type="component" value="Unassembled WGS sequence"/>
</dbReference>
<gene>
    <name evidence="2" type="ORF">SAMN04487885_12222</name>
</gene>
<protein>
    <recommendedName>
        <fullName evidence="4">DUF2992 domain-containing protein</fullName>
    </recommendedName>
</protein>
<evidence type="ECO:0008006" key="4">
    <source>
        <dbReference type="Google" id="ProtNLM"/>
    </source>
</evidence>
<dbReference type="InterPro" id="IPR016787">
    <property type="entry name" value="UCP021328"/>
</dbReference>
<dbReference type="eggNOG" id="ENOG502ZBVG">
    <property type="taxonomic scope" value="Bacteria"/>
</dbReference>
<reference evidence="2 3" key="1">
    <citation type="submission" date="2016-10" db="EMBL/GenBank/DDBJ databases">
        <authorList>
            <person name="de Groot N.N."/>
        </authorList>
    </citation>
    <scope>NUCLEOTIDE SEQUENCE [LARGE SCALE GENOMIC DNA]</scope>
    <source>
        <strain evidence="2 3">NLAE-zl-G419</strain>
    </source>
</reference>
<dbReference type="AlphaFoldDB" id="A0A1I2NJA7"/>
<proteinExistence type="predicted"/>
<evidence type="ECO:0000256" key="1">
    <source>
        <dbReference type="SAM" id="MobiDB-lite"/>
    </source>
</evidence>
<feature type="compositionally biased region" description="Basic residues" evidence="1">
    <location>
        <begin position="110"/>
        <end position="122"/>
    </location>
</feature>
<dbReference type="EMBL" id="FOOE01000022">
    <property type="protein sequence ID" value="SFG03683.1"/>
    <property type="molecule type" value="Genomic_DNA"/>
</dbReference>
<keyword evidence="3" id="KW-1185">Reference proteome</keyword>
<evidence type="ECO:0000313" key="3">
    <source>
        <dbReference type="Proteomes" id="UP000182135"/>
    </source>
</evidence>
<dbReference type="PIRSF" id="PIRSF021328">
    <property type="entry name" value="UCP021328"/>
    <property type="match status" value="1"/>
</dbReference>
<sequence>MFEEHEGKSYSVSKVTFGAEPKDEEIYEFILTKYNKLKFVGAIMEKENSYLIKKENPKRLQRKIKRETKEQGIGTKAQVALKEQYENNKLEKKKHTKLQRSIEESEKFKLKQSKRKEKHKGH</sequence>
<organism evidence="2 3">
    <name type="scientific">Clostridium cadaveris</name>
    <dbReference type="NCBI Taxonomy" id="1529"/>
    <lineage>
        <taxon>Bacteria</taxon>
        <taxon>Bacillati</taxon>
        <taxon>Bacillota</taxon>
        <taxon>Clostridia</taxon>
        <taxon>Eubacteriales</taxon>
        <taxon>Clostridiaceae</taxon>
        <taxon>Clostridium</taxon>
    </lineage>
</organism>
<name>A0A1I2NJA7_9CLOT</name>
<dbReference type="Pfam" id="PF11208">
    <property type="entry name" value="DUF2992"/>
    <property type="match status" value="1"/>
</dbReference>
<accession>A0A1I2NJA7</accession>
<dbReference type="STRING" id="1529.SAMN04487885_12222"/>
<evidence type="ECO:0000313" key="2">
    <source>
        <dbReference type="EMBL" id="SFG03683.1"/>
    </source>
</evidence>
<feature type="compositionally biased region" description="Basic and acidic residues" evidence="1">
    <location>
        <begin position="100"/>
        <end position="109"/>
    </location>
</feature>
<feature type="region of interest" description="Disordered" evidence="1">
    <location>
        <begin position="86"/>
        <end position="122"/>
    </location>
</feature>